<gene>
    <name evidence="3" type="ORF">PF008_g29343</name>
</gene>
<name>A0A6G0Q8T8_9STRA</name>
<evidence type="ECO:0000256" key="1">
    <source>
        <dbReference type="SAM" id="Coils"/>
    </source>
</evidence>
<feature type="coiled-coil region" evidence="1">
    <location>
        <begin position="117"/>
        <end position="151"/>
    </location>
</feature>
<evidence type="ECO:0000256" key="2">
    <source>
        <dbReference type="SAM" id="MobiDB-lite"/>
    </source>
</evidence>
<sequence length="172" mass="19248">MDDIFGERHNTTPPILMEPGRVLLAGQFESGNESERLLRSIDATGAVEGESESADPPGDNGSPTKLPLPGQVGGKSPLGKRSLTPAGATTIASASGLHDALLRIHKEKTERREKRHKRDSELQEQLLQLQKEQLELQREEIRLREKKMDQQFALLSKQIELEQTRLMRAHDK</sequence>
<organism evidence="3 4">
    <name type="scientific">Phytophthora fragariae</name>
    <dbReference type="NCBI Taxonomy" id="53985"/>
    <lineage>
        <taxon>Eukaryota</taxon>
        <taxon>Sar</taxon>
        <taxon>Stramenopiles</taxon>
        <taxon>Oomycota</taxon>
        <taxon>Peronosporomycetes</taxon>
        <taxon>Peronosporales</taxon>
        <taxon>Peronosporaceae</taxon>
        <taxon>Phytophthora</taxon>
    </lineage>
</organism>
<feature type="region of interest" description="Disordered" evidence="2">
    <location>
        <begin position="31"/>
        <end position="84"/>
    </location>
</feature>
<dbReference type="AlphaFoldDB" id="A0A6G0Q8T8"/>
<evidence type="ECO:0000313" key="4">
    <source>
        <dbReference type="Proteomes" id="UP000486351"/>
    </source>
</evidence>
<proteinExistence type="predicted"/>
<reference evidence="3 4" key="1">
    <citation type="submission" date="2018-09" db="EMBL/GenBank/DDBJ databases">
        <title>Genomic investigation of the strawberry pathogen Phytophthora fragariae indicates pathogenicity is determined by transcriptional variation in three key races.</title>
        <authorList>
            <person name="Adams T.M."/>
            <person name="Armitage A.D."/>
            <person name="Sobczyk M.K."/>
            <person name="Bates H.J."/>
            <person name="Dunwell J.M."/>
            <person name="Nellist C.F."/>
            <person name="Harrison R.J."/>
        </authorList>
    </citation>
    <scope>NUCLEOTIDE SEQUENCE [LARGE SCALE GENOMIC DNA]</scope>
    <source>
        <strain evidence="3 4">NOV-77</strain>
    </source>
</reference>
<dbReference type="EMBL" id="QXFY01004770">
    <property type="protein sequence ID" value="KAE9275478.1"/>
    <property type="molecule type" value="Genomic_DNA"/>
</dbReference>
<accession>A0A6G0Q8T8</accession>
<comment type="caution">
    <text evidence="3">The sequence shown here is derived from an EMBL/GenBank/DDBJ whole genome shotgun (WGS) entry which is preliminary data.</text>
</comment>
<protein>
    <submittedName>
        <fullName evidence="3">Uncharacterized protein</fullName>
    </submittedName>
</protein>
<evidence type="ECO:0000313" key="3">
    <source>
        <dbReference type="EMBL" id="KAE9275478.1"/>
    </source>
</evidence>
<keyword evidence="1" id="KW-0175">Coiled coil</keyword>
<dbReference type="Proteomes" id="UP000486351">
    <property type="component" value="Unassembled WGS sequence"/>
</dbReference>